<protein>
    <submittedName>
        <fullName evidence="11">Histidine kinase</fullName>
    </submittedName>
</protein>
<dbReference type="AlphaFoldDB" id="A0A3S0MPJ0"/>
<keyword evidence="6 9" id="KW-1133">Transmembrane helix</keyword>
<keyword evidence="4 9" id="KW-0812">Transmembrane</keyword>
<keyword evidence="12" id="KW-1185">Reference proteome</keyword>
<dbReference type="PIRSF" id="PIRSF037314">
    <property type="entry name" value="STHK_MctS"/>
    <property type="match status" value="1"/>
</dbReference>
<evidence type="ECO:0000256" key="4">
    <source>
        <dbReference type="ARBA" id="ARBA00022692"/>
    </source>
</evidence>
<dbReference type="OrthoDB" id="9797605at2"/>
<dbReference type="InterPro" id="IPR036890">
    <property type="entry name" value="HATPase_C_sf"/>
</dbReference>
<evidence type="ECO:0000256" key="1">
    <source>
        <dbReference type="ARBA" id="ARBA00004651"/>
    </source>
</evidence>
<keyword evidence="2" id="KW-1003">Cell membrane</keyword>
<comment type="subcellular location">
    <subcellularLocation>
        <location evidence="1">Cell membrane</location>
        <topology evidence="1">Multi-pass membrane protein</topology>
    </subcellularLocation>
</comment>
<dbReference type="Gene3D" id="1.20.5.1930">
    <property type="match status" value="1"/>
</dbReference>
<dbReference type="PANTHER" id="PTHR24421:SF59">
    <property type="entry name" value="OXYGEN SENSOR HISTIDINE KINASE NREB"/>
    <property type="match status" value="1"/>
</dbReference>
<gene>
    <name evidence="11" type="ORF">EJ063_07870</name>
</gene>
<evidence type="ECO:0000313" key="12">
    <source>
        <dbReference type="Proteomes" id="UP000268973"/>
    </source>
</evidence>
<dbReference type="InterPro" id="IPR003594">
    <property type="entry name" value="HATPase_dom"/>
</dbReference>
<dbReference type="PANTHER" id="PTHR24421">
    <property type="entry name" value="NITRATE/NITRITE SENSOR PROTEIN NARX-RELATED"/>
    <property type="match status" value="1"/>
</dbReference>
<dbReference type="GO" id="GO:0005886">
    <property type="term" value="C:plasma membrane"/>
    <property type="evidence" value="ECO:0007669"/>
    <property type="project" value="UniProtKB-SubCell"/>
</dbReference>
<keyword evidence="8 9" id="KW-0472">Membrane</keyword>
<dbReference type="Gene3D" id="3.30.450.20">
    <property type="entry name" value="PAS domain"/>
    <property type="match status" value="1"/>
</dbReference>
<dbReference type="RefSeq" id="WP_126573680.1">
    <property type="nucleotide sequence ID" value="NZ_RXZH01000002.1"/>
</dbReference>
<dbReference type="Pfam" id="PF02518">
    <property type="entry name" value="HATPase_c"/>
    <property type="match status" value="1"/>
</dbReference>
<accession>A0A3S0MPJ0</accession>
<evidence type="ECO:0000313" key="11">
    <source>
        <dbReference type="EMBL" id="RTZ16700.1"/>
    </source>
</evidence>
<dbReference type="GO" id="GO:0046983">
    <property type="term" value="F:protein dimerization activity"/>
    <property type="evidence" value="ECO:0007669"/>
    <property type="project" value="InterPro"/>
</dbReference>
<dbReference type="InterPro" id="IPR011712">
    <property type="entry name" value="Sig_transdc_His_kin_sub3_dim/P"/>
</dbReference>
<dbReference type="InterPro" id="IPR017171">
    <property type="entry name" value="Sig_transdc_His_kinase_MctS"/>
</dbReference>
<evidence type="ECO:0000259" key="10">
    <source>
        <dbReference type="PROSITE" id="PS50109"/>
    </source>
</evidence>
<keyword evidence="3" id="KW-0808">Transferase</keyword>
<dbReference type="CDD" id="cd16917">
    <property type="entry name" value="HATPase_UhpB-NarQ-NarX-like"/>
    <property type="match status" value="1"/>
</dbReference>
<dbReference type="EMBL" id="RXZH01000002">
    <property type="protein sequence ID" value="RTZ16700.1"/>
    <property type="molecule type" value="Genomic_DNA"/>
</dbReference>
<keyword evidence="5 11" id="KW-0418">Kinase</keyword>
<sequence length="453" mass="50373">MPLQAKLILLSLLPLLLVTAMTSWIAIHQAKTLGDKEVQIFEDGLIRSKETALKDHVSLAFDAISHIYNDTSLPKEAAQAEVKAILSKLRYGKDQDGYFFVYDESGTNLVHPILPDLIGQNLLHIQDENGNHLIESLLYQAKTGGGYHRYLWQKPSTGVNVPKLSYAAWLDKWNWMIGTGLYIEDIAYEVAKLKSEVNKNIETTFFSVIVIVSVTVGVIVVITLAVNLHEHRLADKSLKELAHKTVMFQEDEKKHLARELHDGINQLLVSSKCHLELLASKIDDEPLQQHISQSQQSLMTAINEVRHISHNLRPSALDDIGLEAALNSLLLDFKAHSGVSIEASLSTQKGKLKSEIATTLYRVAQESLTNIEKHASANKVSVVLQQMGNMLQLIITDDGVGFDVNTALRKQGIGLRNMRERVEFIGGDFEIESDLGFGTEITVLLELDGLVYG</sequence>
<dbReference type="InterPro" id="IPR005467">
    <property type="entry name" value="His_kinase_dom"/>
</dbReference>
<evidence type="ECO:0000256" key="7">
    <source>
        <dbReference type="ARBA" id="ARBA00023012"/>
    </source>
</evidence>
<evidence type="ECO:0000256" key="5">
    <source>
        <dbReference type="ARBA" id="ARBA00022777"/>
    </source>
</evidence>
<organism evidence="11 12">
    <name type="scientific">Vibrio aquaticus</name>
    <dbReference type="NCBI Taxonomy" id="2496559"/>
    <lineage>
        <taxon>Bacteria</taxon>
        <taxon>Pseudomonadati</taxon>
        <taxon>Pseudomonadota</taxon>
        <taxon>Gammaproteobacteria</taxon>
        <taxon>Vibrionales</taxon>
        <taxon>Vibrionaceae</taxon>
        <taxon>Vibrio</taxon>
    </lineage>
</organism>
<dbReference type="Pfam" id="PF07730">
    <property type="entry name" value="HisKA_3"/>
    <property type="match status" value="1"/>
</dbReference>
<comment type="caution">
    <text evidence="11">The sequence shown here is derived from an EMBL/GenBank/DDBJ whole genome shotgun (WGS) entry which is preliminary data.</text>
</comment>
<dbReference type="Pfam" id="PF17200">
    <property type="entry name" value="sCache_2"/>
    <property type="match status" value="1"/>
</dbReference>
<dbReference type="GO" id="GO:0000155">
    <property type="term" value="F:phosphorelay sensor kinase activity"/>
    <property type="evidence" value="ECO:0007669"/>
    <property type="project" value="InterPro"/>
</dbReference>
<dbReference type="Proteomes" id="UP000268973">
    <property type="component" value="Unassembled WGS sequence"/>
</dbReference>
<evidence type="ECO:0000256" key="8">
    <source>
        <dbReference type="ARBA" id="ARBA00023136"/>
    </source>
</evidence>
<proteinExistence type="predicted"/>
<dbReference type="Gene3D" id="3.30.565.10">
    <property type="entry name" value="Histidine kinase-like ATPase, C-terminal domain"/>
    <property type="match status" value="1"/>
</dbReference>
<dbReference type="InterPro" id="IPR050482">
    <property type="entry name" value="Sensor_HK_TwoCompSys"/>
</dbReference>
<keyword evidence="7" id="KW-0902">Two-component regulatory system</keyword>
<evidence type="ECO:0000256" key="2">
    <source>
        <dbReference type="ARBA" id="ARBA00022475"/>
    </source>
</evidence>
<dbReference type="PROSITE" id="PS50109">
    <property type="entry name" value="HIS_KIN"/>
    <property type="match status" value="1"/>
</dbReference>
<feature type="domain" description="Histidine kinase" evidence="10">
    <location>
        <begin position="255"/>
        <end position="449"/>
    </location>
</feature>
<dbReference type="SMART" id="SM01049">
    <property type="entry name" value="Cache_2"/>
    <property type="match status" value="1"/>
</dbReference>
<evidence type="ECO:0000256" key="3">
    <source>
        <dbReference type="ARBA" id="ARBA00022679"/>
    </source>
</evidence>
<dbReference type="InterPro" id="IPR033480">
    <property type="entry name" value="sCache_2"/>
</dbReference>
<name>A0A3S0MPJ0_9VIBR</name>
<evidence type="ECO:0000256" key="6">
    <source>
        <dbReference type="ARBA" id="ARBA00022989"/>
    </source>
</evidence>
<dbReference type="SMART" id="SM00387">
    <property type="entry name" value="HATPase_c"/>
    <property type="match status" value="1"/>
</dbReference>
<feature type="transmembrane region" description="Helical" evidence="9">
    <location>
        <begin position="205"/>
        <end position="228"/>
    </location>
</feature>
<dbReference type="SUPFAM" id="SSF55874">
    <property type="entry name" value="ATPase domain of HSP90 chaperone/DNA topoisomerase II/histidine kinase"/>
    <property type="match status" value="1"/>
</dbReference>
<reference evidence="11 12" key="1">
    <citation type="submission" date="2018-12" db="EMBL/GenBank/DDBJ databases">
        <title>Vibrio sp. isolated from China Sea.</title>
        <authorList>
            <person name="Li Y."/>
        </authorList>
    </citation>
    <scope>NUCLEOTIDE SEQUENCE [LARGE SCALE GENOMIC DNA]</scope>
    <source>
        <strain evidence="11 12">BEI207</strain>
    </source>
</reference>
<evidence type="ECO:0000256" key="9">
    <source>
        <dbReference type="SAM" id="Phobius"/>
    </source>
</evidence>